<name>A0AAN4SH70_BACFG</name>
<accession>A0AAN4SH70</accession>
<dbReference type="RefSeq" id="WP_225550338.1">
    <property type="nucleotide sequence ID" value="NZ_JGEA01000041.1"/>
</dbReference>
<reference evidence="1 2" key="1">
    <citation type="submission" date="2014-02" db="EMBL/GenBank/DDBJ databases">
        <authorList>
            <person name="Sears C."/>
            <person name="Carroll K."/>
            <person name="Sack B.R."/>
            <person name="Qadri F."/>
            <person name="Myers L.L."/>
            <person name="Chung G.-T."/>
            <person name="Escheverria P."/>
            <person name="Fraser C.M."/>
            <person name="Sadzewicz L."/>
            <person name="Shefchek K.A."/>
            <person name="Tallon L."/>
            <person name="Das S.P."/>
            <person name="Daugherty S."/>
            <person name="Mongodin E.F."/>
        </authorList>
    </citation>
    <scope>NUCLEOTIDE SEQUENCE [LARGE SCALE GENOMIC DNA]</scope>
    <source>
        <strain evidence="1 2">1007-1-F #10</strain>
    </source>
</reference>
<evidence type="ECO:0000313" key="2">
    <source>
        <dbReference type="Proteomes" id="UP000022433"/>
    </source>
</evidence>
<dbReference type="AlphaFoldDB" id="A0AAN4SH70"/>
<gene>
    <name evidence="1" type="ORF">M104_4705</name>
</gene>
<proteinExistence type="predicted"/>
<organism evidence="1 2">
    <name type="scientific">Bacteroides fragilis str. 1007-1-F #10</name>
    <dbReference type="NCBI Taxonomy" id="1339295"/>
    <lineage>
        <taxon>Bacteria</taxon>
        <taxon>Pseudomonadati</taxon>
        <taxon>Bacteroidota</taxon>
        <taxon>Bacteroidia</taxon>
        <taxon>Bacteroidales</taxon>
        <taxon>Bacteroidaceae</taxon>
        <taxon>Bacteroides</taxon>
    </lineage>
</organism>
<comment type="caution">
    <text evidence="1">The sequence shown here is derived from an EMBL/GenBank/DDBJ whole genome shotgun (WGS) entry which is preliminary data.</text>
</comment>
<dbReference type="EMBL" id="JGEA01000041">
    <property type="protein sequence ID" value="EYA12232.1"/>
    <property type="molecule type" value="Genomic_DNA"/>
</dbReference>
<evidence type="ECO:0000313" key="1">
    <source>
        <dbReference type="EMBL" id="EYA12232.1"/>
    </source>
</evidence>
<sequence>MRSMFKVLFYVKKGSEKPNATYLIMCRLTVDREIKQFSCKMDAPLHL</sequence>
<protein>
    <submittedName>
        <fullName evidence="1">Uncharacterized protein</fullName>
    </submittedName>
</protein>
<dbReference type="Proteomes" id="UP000022433">
    <property type="component" value="Unassembled WGS sequence"/>
</dbReference>